<dbReference type="AlphaFoldDB" id="A0A2Z2KDC6"/>
<protein>
    <submittedName>
        <fullName evidence="1">Uncharacterized protein</fullName>
    </submittedName>
</protein>
<evidence type="ECO:0000313" key="2">
    <source>
        <dbReference type="Proteomes" id="UP000249890"/>
    </source>
</evidence>
<name>A0A2Z2KDC6_9BACL</name>
<dbReference type="Proteomes" id="UP000249890">
    <property type="component" value="Chromosome"/>
</dbReference>
<evidence type="ECO:0000313" key="1">
    <source>
        <dbReference type="EMBL" id="ASA21795.1"/>
    </source>
</evidence>
<keyword evidence="2" id="KW-1185">Reference proteome</keyword>
<sequence>MHKKIGYCAKCVRESQGISNEELHEEMNKVIPVEINTILNFENGIFQAGTYGDHDIDFEDFTGLYYKTMFSINNKAAKEIFDHVRVWKDREETLRTFIMAENQFKKLKRFVNTVKKASKEHGEEEMYEQMIDFEEYFQDMVVRDMEINKYAWA</sequence>
<gene>
    <name evidence="1" type="ORF">B9T62_14055</name>
</gene>
<dbReference type="KEGG" id="pdh:B9T62_14055"/>
<organism evidence="1 2">
    <name type="scientific">Paenibacillus donghaensis</name>
    <dbReference type="NCBI Taxonomy" id="414771"/>
    <lineage>
        <taxon>Bacteria</taxon>
        <taxon>Bacillati</taxon>
        <taxon>Bacillota</taxon>
        <taxon>Bacilli</taxon>
        <taxon>Bacillales</taxon>
        <taxon>Paenibacillaceae</taxon>
        <taxon>Paenibacillus</taxon>
    </lineage>
</organism>
<dbReference type="RefSeq" id="WP_087915802.1">
    <property type="nucleotide sequence ID" value="NZ_CP021780.1"/>
</dbReference>
<proteinExistence type="predicted"/>
<reference evidence="1 2" key="1">
    <citation type="submission" date="2017-06" db="EMBL/GenBank/DDBJ databases">
        <title>Complete genome sequence of Paenibacillus donghaensis KCTC 13049T isolated from East Sea sediment, South Korea.</title>
        <authorList>
            <person name="Jung B.K."/>
            <person name="Hong S.-J."/>
            <person name="Shin J.-H."/>
        </authorList>
    </citation>
    <scope>NUCLEOTIDE SEQUENCE [LARGE SCALE GENOMIC DNA]</scope>
    <source>
        <strain evidence="1 2">KCTC 13049</strain>
    </source>
</reference>
<dbReference type="EMBL" id="CP021780">
    <property type="protein sequence ID" value="ASA21795.1"/>
    <property type="molecule type" value="Genomic_DNA"/>
</dbReference>
<accession>A0A2Z2KDC6</accession>